<accession>A0ABP3WR96</accession>
<comment type="caution">
    <text evidence="2">The sequence shown here is derived from an EMBL/GenBank/DDBJ whole genome shotgun (WGS) entry which is preliminary data.</text>
</comment>
<proteinExistence type="predicted"/>
<keyword evidence="1" id="KW-0472">Membrane</keyword>
<evidence type="ECO:0000256" key="1">
    <source>
        <dbReference type="SAM" id="Phobius"/>
    </source>
</evidence>
<organism evidence="2 3">
    <name type="scientific">Colwellia asteriadis</name>
    <dbReference type="NCBI Taxonomy" id="517723"/>
    <lineage>
        <taxon>Bacteria</taxon>
        <taxon>Pseudomonadati</taxon>
        <taxon>Pseudomonadota</taxon>
        <taxon>Gammaproteobacteria</taxon>
        <taxon>Alteromonadales</taxon>
        <taxon>Colwelliaceae</taxon>
        <taxon>Colwellia</taxon>
    </lineage>
</organism>
<feature type="transmembrane region" description="Helical" evidence="1">
    <location>
        <begin position="357"/>
        <end position="375"/>
    </location>
</feature>
<evidence type="ECO:0008006" key="4">
    <source>
        <dbReference type="Google" id="ProtNLM"/>
    </source>
</evidence>
<sequence>MVDWEQLQIEPTTEIGLIKKAYAARVKVIRPDEKPTEFSLLHNAYKSAIKYAKIAASQTTMAIEEQTFFSTQEEDVPSYEEERAPLHEEEEQAYFGNELINDSTHIDIEETLLFDKNAYLADQLATDESTISDQQLHEEIIENSFQNLVNSNEQNLVETPQNVEMTNSQQEGIDNLDDILQLCDEILSEDNSHIQFQLWSELSQNKALLNQDIHFKVSLYLINAIYALCNAISNEKKHKKYSVDGLDKNSILLLNDTFLWQEEREKLSAFAHSEALDSVIEYIDNATSDENKSLAAVQGGVSAINRYSEEEIAVYENAKNSLFKLKILFILWCLILLAIFFFSLFTTQDGLLFSNSTIRNLVLVISQFVLCFKLCQNNKLAFYCVGPIACVALFLIPFGTLWGIFTLRSLRKARHYFKFTNPPPRPSRDRA</sequence>
<gene>
    <name evidence="2" type="ORF">GCM10009111_34920</name>
</gene>
<dbReference type="EMBL" id="BAAAFA010000020">
    <property type="protein sequence ID" value="GAA0824270.1"/>
    <property type="molecule type" value="Genomic_DNA"/>
</dbReference>
<dbReference type="Proteomes" id="UP001500021">
    <property type="component" value="Unassembled WGS sequence"/>
</dbReference>
<name>A0ABP3WR96_9GAMM</name>
<evidence type="ECO:0000313" key="2">
    <source>
        <dbReference type="EMBL" id="GAA0824270.1"/>
    </source>
</evidence>
<keyword evidence="1" id="KW-0812">Transmembrane</keyword>
<feature type="transmembrane region" description="Helical" evidence="1">
    <location>
        <begin position="382"/>
        <end position="405"/>
    </location>
</feature>
<reference evidence="3" key="1">
    <citation type="journal article" date="2019" name="Int. J. Syst. Evol. Microbiol.">
        <title>The Global Catalogue of Microorganisms (GCM) 10K type strain sequencing project: providing services to taxonomists for standard genome sequencing and annotation.</title>
        <authorList>
            <consortium name="The Broad Institute Genomics Platform"/>
            <consortium name="The Broad Institute Genome Sequencing Center for Infectious Disease"/>
            <person name="Wu L."/>
            <person name="Ma J."/>
        </authorList>
    </citation>
    <scope>NUCLEOTIDE SEQUENCE [LARGE SCALE GENOMIC DNA]</scope>
    <source>
        <strain evidence="3">JCM 15608</strain>
    </source>
</reference>
<keyword evidence="1" id="KW-1133">Transmembrane helix</keyword>
<evidence type="ECO:0000313" key="3">
    <source>
        <dbReference type="Proteomes" id="UP001500021"/>
    </source>
</evidence>
<dbReference type="RefSeq" id="WP_343819127.1">
    <property type="nucleotide sequence ID" value="NZ_BAAAFA010000020.1"/>
</dbReference>
<keyword evidence="3" id="KW-1185">Reference proteome</keyword>
<protein>
    <recommendedName>
        <fullName evidence="4">J domain-containing protein</fullName>
    </recommendedName>
</protein>
<feature type="transmembrane region" description="Helical" evidence="1">
    <location>
        <begin position="327"/>
        <end position="345"/>
    </location>
</feature>